<dbReference type="PROSITE" id="PS50977">
    <property type="entry name" value="HTH_TETR_2"/>
    <property type="match status" value="1"/>
</dbReference>
<keyword evidence="2 4" id="KW-0238">DNA-binding</keyword>
<dbReference type="InterPro" id="IPR041490">
    <property type="entry name" value="KstR2_TetR_C"/>
</dbReference>
<gene>
    <name evidence="6" type="ORF">FNH06_08285</name>
</gene>
<keyword evidence="3" id="KW-0804">Transcription</keyword>
<evidence type="ECO:0000256" key="3">
    <source>
        <dbReference type="ARBA" id="ARBA00023163"/>
    </source>
</evidence>
<dbReference type="AlphaFoldDB" id="A0A558AHV7"/>
<evidence type="ECO:0000259" key="5">
    <source>
        <dbReference type="PROSITE" id="PS50977"/>
    </source>
</evidence>
<keyword evidence="1" id="KW-0805">Transcription regulation</keyword>
<evidence type="ECO:0000256" key="1">
    <source>
        <dbReference type="ARBA" id="ARBA00023015"/>
    </source>
</evidence>
<proteinExistence type="predicted"/>
<dbReference type="SUPFAM" id="SSF48498">
    <property type="entry name" value="Tetracyclin repressor-like, C-terminal domain"/>
    <property type="match status" value="1"/>
</dbReference>
<keyword evidence="7" id="KW-1185">Reference proteome</keyword>
<dbReference type="SUPFAM" id="SSF46689">
    <property type="entry name" value="Homeodomain-like"/>
    <property type="match status" value="1"/>
</dbReference>
<dbReference type="InterPro" id="IPR036271">
    <property type="entry name" value="Tet_transcr_reg_TetR-rel_C_sf"/>
</dbReference>
<dbReference type="PRINTS" id="PR00455">
    <property type="entry name" value="HTHTETR"/>
</dbReference>
<name>A0A558AHV7_9PSEU</name>
<dbReference type="Gene3D" id="1.10.10.60">
    <property type="entry name" value="Homeodomain-like"/>
    <property type="match status" value="1"/>
</dbReference>
<dbReference type="InterPro" id="IPR050109">
    <property type="entry name" value="HTH-type_TetR-like_transc_reg"/>
</dbReference>
<dbReference type="OrthoDB" id="3766519at2"/>
<organism evidence="6 7">
    <name type="scientific">Amycolatopsis acidiphila</name>
    <dbReference type="NCBI Taxonomy" id="715473"/>
    <lineage>
        <taxon>Bacteria</taxon>
        <taxon>Bacillati</taxon>
        <taxon>Actinomycetota</taxon>
        <taxon>Actinomycetes</taxon>
        <taxon>Pseudonocardiales</taxon>
        <taxon>Pseudonocardiaceae</taxon>
        <taxon>Amycolatopsis</taxon>
    </lineage>
</organism>
<dbReference type="RefSeq" id="WP_144636167.1">
    <property type="nucleotide sequence ID" value="NZ_BNAX01000017.1"/>
</dbReference>
<dbReference type="GO" id="GO:0003700">
    <property type="term" value="F:DNA-binding transcription factor activity"/>
    <property type="evidence" value="ECO:0007669"/>
    <property type="project" value="TreeGrafter"/>
</dbReference>
<feature type="domain" description="HTH tetR-type" evidence="5">
    <location>
        <begin position="14"/>
        <end position="74"/>
    </location>
</feature>
<evidence type="ECO:0000256" key="4">
    <source>
        <dbReference type="PROSITE-ProRule" id="PRU00335"/>
    </source>
</evidence>
<comment type="caution">
    <text evidence="6">The sequence shown here is derived from an EMBL/GenBank/DDBJ whole genome shotgun (WGS) entry which is preliminary data.</text>
</comment>
<evidence type="ECO:0000313" key="6">
    <source>
        <dbReference type="EMBL" id="TVT23854.1"/>
    </source>
</evidence>
<dbReference type="Pfam" id="PF00440">
    <property type="entry name" value="TetR_N"/>
    <property type="match status" value="1"/>
</dbReference>
<feature type="DNA-binding region" description="H-T-H motif" evidence="4">
    <location>
        <begin position="37"/>
        <end position="56"/>
    </location>
</feature>
<dbReference type="PANTHER" id="PTHR30055:SF234">
    <property type="entry name" value="HTH-TYPE TRANSCRIPTIONAL REGULATOR BETI"/>
    <property type="match status" value="1"/>
</dbReference>
<dbReference type="InterPro" id="IPR009057">
    <property type="entry name" value="Homeodomain-like_sf"/>
</dbReference>
<dbReference type="PANTHER" id="PTHR30055">
    <property type="entry name" value="HTH-TYPE TRANSCRIPTIONAL REGULATOR RUTR"/>
    <property type="match status" value="1"/>
</dbReference>
<dbReference type="Proteomes" id="UP000318578">
    <property type="component" value="Unassembled WGS sequence"/>
</dbReference>
<dbReference type="Gene3D" id="1.10.357.10">
    <property type="entry name" value="Tetracycline Repressor, domain 2"/>
    <property type="match status" value="1"/>
</dbReference>
<dbReference type="GO" id="GO:0000976">
    <property type="term" value="F:transcription cis-regulatory region binding"/>
    <property type="evidence" value="ECO:0007669"/>
    <property type="project" value="TreeGrafter"/>
</dbReference>
<accession>A0A558AHV7</accession>
<reference evidence="6 7" key="1">
    <citation type="submission" date="2019-07" db="EMBL/GenBank/DDBJ databases">
        <title>New species of Amycolatopsis and Streptomyces.</title>
        <authorList>
            <person name="Duangmal K."/>
            <person name="Teo W.F.A."/>
            <person name="Lipun K."/>
        </authorList>
    </citation>
    <scope>NUCLEOTIDE SEQUENCE [LARGE SCALE GENOMIC DNA]</scope>
    <source>
        <strain evidence="6 7">JCM 30562</strain>
    </source>
</reference>
<dbReference type="EMBL" id="VJZA01000009">
    <property type="protein sequence ID" value="TVT23854.1"/>
    <property type="molecule type" value="Genomic_DNA"/>
</dbReference>
<sequence>MPGEADVPGPGSRSSTRERVLVAAAQVFSANGYGGATLLDISRIVGVRQGSLYYHFPSKEVLVVELLRAGVERTSAAVKNAVNALPARAGASTRLHRAIAEYLDQALARGSFSAAYVRIIGQVPAEVRNEVEPEAREFSRYMLGLFEDARSAGALRTDIDLPTVWLLVVGAVNWTVEWPGYRKQDIGMVHENLEKLVFGGIDRRV</sequence>
<evidence type="ECO:0000313" key="7">
    <source>
        <dbReference type="Proteomes" id="UP000318578"/>
    </source>
</evidence>
<dbReference type="Pfam" id="PF17932">
    <property type="entry name" value="TetR_C_24"/>
    <property type="match status" value="1"/>
</dbReference>
<dbReference type="InterPro" id="IPR001647">
    <property type="entry name" value="HTH_TetR"/>
</dbReference>
<protein>
    <submittedName>
        <fullName evidence="6">TetR/AcrR family transcriptional regulator</fullName>
    </submittedName>
</protein>
<evidence type="ECO:0000256" key="2">
    <source>
        <dbReference type="ARBA" id="ARBA00023125"/>
    </source>
</evidence>